<reference evidence="2 3" key="2">
    <citation type="submission" date="2018-11" db="EMBL/GenBank/DDBJ databases">
        <authorList>
            <consortium name="Pathogen Informatics"/>
        </authorList>
    </citation>
    <scope>NUCLEOTIDE SEQUENCE [LARGE SCALE GENOMIC DNA]</scope>
    <source>
        <strain evidence="2 3">NST_G2</strain>
    </source>
</reference>
<feature type="region of interest" description="Disordered" evidence="1">
    <location>
        <begin position="76"/>
        <end position="99"/>
    </location>
</feature>
<keyword evidence="3" id="KW-1185">Reference proteome</keyword>
<dbReference type="WBParaSite" id="SSLN_0000728701-mRNA-1">
    <property type="protein sequence ID" value="SSLN_0000728701-mRNA-1"/>
    <property type="gene ID" value="SSLN_0000728701"/>
</dbReference>
<proteinExistence type="predicted"/>
<evidence type="ECO:0000256" key="1">
    <source>
        <dbReference type="SAM" id="MobiDB-lite"/>
    </source>
</evidence>
<evidence type="ECO:0000313" key="4">
    <source>
        <dbReference type="WBParaSite" id="SSLN_0000728701-mRNA-1"/>
    </source>
</evidence>
<dbReference type="EMBL" id="UYSU01033965">
    <property type="protein sequence ID" value="VDL93440.1"/>
    <property type="molecule type" value="Genomic_DNA"/>
</dbReference>
<reference evidence="4" key="1">
    <citation type="submission" date="2016-06" db="UniProtKB">
        <authorList>
            <consortium name="WormBaseParasite"/>
        </authorList>
    </citation>
    <scope>IDENTIFICATION</scope>
</reference>
<gene>
    <name evidence="2" type="ORF">SSLN_LOCUS7055</name>
</gene>
<dbReference type="AlphaFoldDB" id="A0A183SS57"/>
<organism evidence="4">
    <name type="scientific">Schistocephalus solidus</name>
    <name type="common">Tapeworm</name>
    <dbReference type="NCBI Taxonomy" id="70667"/>
    <lineage>
        <taxon>Eukaryota</taxon>
        <taxon>Metazoa</taxon>
        <taxon>Spiralia</taxon>
        <taxon>Lophotrochozoa</taxon>
        <taxon>Platyhelminthes</taxon>
        <taxon>Cestoda</taxon>
        <taxon>Eucestoda</taxon>
        <taxon>Diphyllobothriidea</taxon>
        <taxon>Diphyllobothriidae</taxon>
        <taxon>Schistocephalus</taxon>
    </lineage>
</organism>
<evidence type="ECO:0000313" key="2">
    <source>
        <dbReference type="EMBL" id="VDL93440.1"/>
    </source>
</evidence>
<evidence type="ECO:0000313" key="3">
    <source>
        <dbReference type="Proteomes" id="UP000275846"/>
    </source>
</evidence>
<name>A0A183SS57_SCHSO</name>
<sequence length="99" mass="10808">MTNPLASSSKMDSARLTGEILIYATVMTNNKSPFVQRLALSLIHACIEASRFLVFFVAIWASQTLGYADSQPDLQPLGRLPRSQLRPGVHSSGDSEDIT</sequence>
<accession>A0A183SS57</accession>
<protein>
    <submittedName>
        <fullName evidence="4">Proton_antipo_M domain-containing protein</fullName>
    </submittedName>
</protein>
<dbReference type="Proteomes" id="UP000275846">
    <property type="component" value="Unassembled WGS sequence"/>
</dbReference>